<dbReference type="InterPro" id="IPR044662">
    <property type="entry name" value="HS1/DABB1-like"/>
</dbReference>
<name>A0A1D1YRQ3_9ARAE</name>
<proteinExistence type="predicted"/>
<dbReference type="PANTHER" id="PTHR33178">
    <property type="match status" value="1"/>
</dbReference>
<protein>
    <submittedName>
        <fullName evidence="3">Uncharacterized protein At5g22580</fullName>
    </submittedName>
</protein>
<dbReference type="InterPro" id="IPR013097">
    <property type="entry name" value="Dabb"/>
</dbReference>
<evidence type="ECO:0000256" key="1">
    <source>
        <dbReference type="ARBA" id="ARBA00011738"/>
    </source>
</evidence>
<dbReference type="SMART" id="SM00886">
    <property type="entry name" value="Dabb"/>
    <property type="match status" value="1"/>
</dbReference>
<dbReference type="PROSITE" id="PS51502">
    <property type="entry name" value="S_R_A_B_BARREL"/>
    <property type="match status" value="1"/>
</dbReference>
<dbReference type="InterPro" id="IPR011008">
    <property type="entry name" value="Dimeric_a/b-barrel"/>
</dbReference>
<reference evidence="3" key="1">
    <citation type="submission" date="2015-07" db="EMBL/GenBank/DDBJ databases">
        <title>Transcriptome Assembly of Anthurium amnicola.</title>
        <authorList>
            <person name="Suzuki J."/>
        </authorList>
    </citation>
    <scope>NUCLEOTIDE SEQUENCE</scope>
</reference>
<accession>A0A1D1YRQ3</accession>
<evidence type="ECO:0000259" key="2">
    <source>
        <dbReference type="PROSITE" id="PS51502"/>
    </source>
</evidence>
<dbReference type="Gene3D" id="3.30.70.100">
    <property type="match status" value="1"/>
</dbReference>
<gene>
    <name evidence="3" type="primary">At5g22580_4</name>
    <name evidence="3" type="ORF">g.31792</name>
</gene>
<sequence length="106" mass="11888">MGDLKHLVLVKFKEGVVVEEILEGMEKLVSELDTVKSFEWGQDVGSEEMLRQGFTHVFLLTFRSQEDFGAYSSHPSHVDFSAKFAAAIDKVLLFHYPTIVVKSPAA</sequence>
<dbReference type="AlphaFoldDB" id="A0A1D1YRQ3"/>
<dbReference type="EMBL" id="GDJX01010603">
    <property type="protein sequence ID" value="JAT57333.1"/>
    <property type="molecule type" value="Transcribed_RNA"/>
</dbReference>
<dbReference type="PANTHER" id="PTHR33178:SF4">
    <property type="entry name" value="EXPRESSED PROTEIN"/>
    <property type="match status" value="1"/>
</dbReference>
<feature type="domain" description="Stress-response A/B barrel" evidence="2">
    <location>
        <begin position="4"/>
        <end position="96"/>
    </location>
</feature>
<dbReference type="SUPFAM" id="SSF54909">
    <property type="entry name" value="Dimeric alpha+beta barrel"/>
    <property type="match status" value="1"/>
</dbReference>
<evidence type="ECO:0000313" key="3">
    <source>
        <dbReference type="EMBL" id="JAT57333.1"/>
    </source>
</evidence>
<comment type="subunit">
    <text evidence="1">Homodimer.</text>
</comment>
<dbReference type="Pfam" id="PF07876">
    <property type="entry name" value="Dabb"/>
    <property type="match status" value="1"/>
</dbReference>
<organism evidence="3">
    <name type="scientific">Anthurium amnicola</name>
    <dbReference type="NCBI Taxonomy" id="1678845"/>
    <lineage>
        <taxon>Eukaryota</taxon>
        <taxon>Viridiplantae</taxon>
        <taxon>Streptophyta</taxon>
        <taxon>Embryophyta</taxon>
        <taxon>Tracheophyta</taxon>
        <taxon>Spermatophyta</taxon>
        <taxon>Magnoliopsida</taxon>
        <taxon>Liliopsida</taxon>
        <taxon>Araceae</taxon>
        <taxon>Pothoideae</taxon>
        <taxon>Potheae</taxon>
        <taxon>Anthurium</taxon>
    </lineage>
</organism>